<feature type="transmembrane region" description="Helical" evidence="2">
    <location>
        <begin position="73"/>
        <end position="93"/>
    </location>
</feature>
<evidence type="ECO:0000313" key="4">
    <source>
        <dbReference type="Proteomes" id="UP000070188"/>
    </source>
</evidence>
<accession>A0A132MZH0</accession>
<keyword evidence="4" id="KW-1185">Reference proteome</keyword>
<evidence type="ECO:0008006" key="5">
    <source>
        <dbReference type="Google" id="ProtNLM"/>
    </source>
</evidence>
<feature type="transmembrane region" description="Helical" evidence="2">
    <location>
        <begin position="105"/>
        <end position="123"/>
    </location>
</feature>
<dbReference type="InterPro" id="IPR036390">
    <property type="entry name" value="WH_DNA-bd_sf"/>
</dbReference>
<dbReference type="OrthoDB" id="3891097at2"/>
<feature type="region of interest" description="Disordered" evidence="1">
    <location>
        <begin position="556"/>
        <end position="577"/>
    </location>
</feature>
<protein>
    <recommendedName>
        <fullName evidence="5">FtsK domain-containing protein</fullName>
    </recommendedName>
</protein>
<evidence type="ECO:0000313" key="3">
    <source>
        <dbReference type="EMBL" id="KWX03213.1"/>
    </source>
</evidence>
<dbReference type="RefSeq" id="WP_066890759.1">
    <property type="nucleotide sequence ID" value="NZ_LAXD01000001.1"/>
</dbReference>
<dbReference type="Gene3D" id="3.40.50.300">
    <property type="entry name" value="P-loop containing nucleotide triphosphate hydrolases"/>
    <property type="match status" value="1"/>
</dbReference>
<dbReference type="AlphaFoldDB" id="A0A132MZH0"/>
<feature type="region of interest" description="Disordered" evidence="1">
    <location>
        <begin position="1"/>
        <end position="20"/>
    </location>
</feature>
<proteinExistence type="predicted"/>
<reference evidence="4" key="1">
    <citation type="submission" date="2015-04" db="EMBL/GenBank/DDBJ databases">
        <title>Physiological reanalysis, assessment of diazotrophy, and genome sequences of multiple isolates of Streptomyces thermoautotrophicus.</title>
        <authorList>
            <person name="MacKellar D.C."/>
            <person name="Lieber L."/>
            <person name="Norman J."/>
            <person name="Bolger A."/>
            <person name="Tobin C."/>
            <person name="Murray J.W."/>
            <person name="Chang R."/>
            <person name="Ford T."/>
            <person name="Nguyen P.Q."/>
            <person name="Woodward J."/>
            <person name="Permingeat H."/>
            <person name="Joshi N.S."/>
            <person name="Silver P.A."/>
            <person name="Usadel B."/>
            <person name="Rutherford A.W."/>
            <person name="Friesen M."/>
            <person name="Prell J."/>
        </authorList>
    </citation>
    <scope>NUCLEOTIDE SEQUENCE [LARGE SCALE GENOMIC DNA]</scope>
    <source>
        <strain evidence="4">H1</strain>
    </source>
</reference>
<evidence type="ECO:0000256" key="1">
    <source>
        <dbReference type="SAM" id="MobiDB-lite"/>
    </source>
</evidence>
<dbReference type="EMBL" id="LAXD01000001">
    <property type="protein sequence ID" value="KWX03213.1"/>
    <property type="molecule type" value="Genomic_DNA"/>
</dbReference>
<dbReference type="InterPro" id="IPR027417">
    <property type="entry name" value="P-loop_NTPase"/>
</dbReference>
<dbReference type="SUPFAM" id="SSF46785">
    <property type="entry name" value="Winged helix' DNA-binding domain"/>
    <property type="match status" value="1"/>
</dbReference>
<dbReference type="CDD" id="cd01127">
    <property type="entry name" value="TrwB_TraG_TraD_VirD4"/>
    <property type="match status" value="1"/>
</dbReference>
<keyword evidence="2" id="KW-1133">Transmembrane helix</keyword>
<organism evidence="3 4">
    <name type="scientific">Carbonactinospora thermoautotrophica</name>
    <dbReference type="NCBI Taxonomy" id="1469144"/>
    <lineage>
        <taxon>Bacteria</taxon>
        <taxon>Bacillati</taxon>
        <taxon>Actinomycetota</taxon>
        <taxon>Actinomycetes</taxon>
        <taxon>Kitasatosporales</taxon>
        <taxon>Carbonactinosporaceae</taxon>
        <taxon>Carbonactinospora</taxon>
    </lineage>
</organism>
<keyword evidence="2" id="KW-0472">Membrane</keyword>
<gene>
    <name evidence="3" type="ORF">LI90_4264</name>
</gene>
<keyword evidence="2" id="KW-0812">Transmembrane</keyword>
<dbReference type="PATRIC" id="fig|1469144.10.peg.4575"/>
<dbReference type="Proteomes" id="UP000070188">
    <property type="component" value="Unassembled WGS sequence"/>
</dbReference>
<sequence>MVHPAQPADEQAREDLTGGAGARTAWGTRLAAHRRGRMRHRLRRQLMPHYAVGGLLLAGEAAHLAGLAAGDPAAVAGLVGASAAGGALVAGAMLRERIPADRKRWAAACAAGGCAWLATAAGAGVTWDTAALLLAGGYALALPHWRRHRIPNPGAVPLADPAAVEDATSIPQLWRANVGAPDGPLPGSYLTDQAEIPYGEAYTVQLKPGRQSLATVLSNLTLIGTGLLVYPEDLVVDRHPSGDSSKVLLKVLTRSPIRATVWFDGPAYDPATGTIALGPFADGQGEARWRLYSENSMWGGVLIGGPGSGKSSLIENIAISAASTGYTVILYGDPQEGASSPALARHADWPALGVDQILDMLRALERASRWRAKENAAYGLRGFTPSAERPGVLAIIDECHRVFGIEEARELADWIAREGRKVGIALLVASQYAGLPTFGGSESLRSSIMAGNAVVLRTASKTTRGILAGLDFDPADLPAIPGYAYLIDATGKGRTAPFRARYVADPEGWLERTPQASLDALFVNALGAVYTERRARAAAAMEVLRAEVEALKAGGAALPTKPETKTPPAPARGSVRRPAGSGLGAVVAFPAFPAPAGRGRDGAQVTQAQAAVLAAIAAGHATPAAIRAATGWGETYVRRLLGELLDKGLITKPASGRYALVEQDQATG</sequence>
<comment type="caution">
    <text evidence="3">The sequence shown here is derived from an EMBL/GenBank/DDBJ whole genome shotgun (WGS) entry which is preliminary data.</text>
</comment>
<feature type="transmembrane region" description="Helical" evidence="2">
    <location>
        <begin position="47"/>
        <end position="67"/>
    </location>
</feature>
<name>A0A132MZH0_9ACTN</name>
<dbReference type="SUPFAM" id="SSF52540">
    <property type="entry name" value="P-loop containing nucleoside triphosphate hydrolases"/>
    <property type="match status" value="1"/>
</dbReference>
<dbReference type="STRING" id="1469144.LI90_4264"/>
<evidence type="ECO:0000256" key="2">
    <source>
        <dbReference type="SAM" id="Phobius"/>
    </source>
</evidence>